<proteinExistence type="predicted"/>
<dbReference type="AlphaFoldDB" id="A0A0C3HXB0"/>
<organism evidence="2 3">
    <name type="scientific">Oidiodendron maius (strain Zn)</name>
    <dbReference type="NCBI Taxonomy" id="913774"/>
    <lineage>
        <taxon>Eukaryota</taxon>
        <taxon>Fungi</taxon>
        <taxon>Dikarya</taxon>
        <taxon>Ascomycota</taxon>
        <taxon>Pezizomycotina</taxon>
        <taxon>Leotiomycetes</taxon>
        <taxon>Leotiomycetes incertae sedis</taxon>
        <taxon>Myxotrichaceae</taxon>
        <taxon>Oidiodendron</taxon>
    </lineage>
</organism>
<protein>
    <submittedName>
        <fullName evidence="2">Uncharacterized protein</fullName>
    </submittedName>
</protein>
<feature type="region of interest" description="Disordered" evidence="1">
    <location>
        <begin position="1"/>
        <end position="37"/>
    </location>
</feature>
<gene>
    <name evidence="2" type="ORF">OIDMADRAFT_46791</name>
</gene>
<dbReference type="HOGENOM" id="CLU_1835728_0_0_1"/>
<reference evidence="2 3" key="1">
    <citation type="submission" date="2014-04" db="EMBL/GenBank/DDBJ databases">
        <authorList>
            <consortium name="DOE Joint Genome Institute"/>
            <person name="Kuo A."/>
            <person name="Martino E."/>
            <person name="Perotto S."/>
            <person name="Kohler A."/>
            <person name="Nagy L.G."/>
            <person name="Floudas D."/>
            <person name="Copeland A."/>
            <person name="Barry K.W."/>
            <person name="Cichocki N."/>
            <person name="Veneault-Fourrey C."/>
            <person name="LaButti K."/>
            <person name="Lindquist E.A."/>
            <person name="Lipzen A."/>
            <person name="Lundell T."/>
            <person name="Morin E."/>
            <person name="Murat C."/>
            <person name="Sun H."/>
            <person name="Tunlid A."/>
            <person name="Henrissat B."/>
            <person name="Grigoriev I.V."/>
            <person name="Hibbett D.S."/>
            <person name="Martin F."/>
            <person name="Nordberg H.P."/>
            <person name="Cantor M.N."/>
            <person name="Hua S.X."/>
        </authorList>
    </citation>
    <scope>NUCLEOTIDE SEQUENCE [LARGE SCALE GENOMIC DNA]</scope>
    <source>
        <strain evidence="2 3">Zn</strain>
    </source>
</reference>
<reference evidence="3" key="2">
    <citation type="submission" date="2015-01" db="EMBL/GenBank/DDBJ databases">
        <title>Evolutionary Origins and Diversification of the Mycorrhizal Mutualists.</title>
        <authorList>
            <consortium name="DOE Joint Genome Institute"/>
            <consortium name="Mycorrhizal Genomics Consortium"/>
            <person name="Kohler A."/>
            <person name="Kuo A."/>
            <person name="Nagy L.G."/>
            <person name="Floudas D."/>
            <person name="Copeland A."/>
            <person name="Barry K.W."/>
            <person name="Cichocki N."/>
            <person name="Veneault-Fourrey C."/>
            <person name="LaButti K."/>
            <person name="Lindquist E.A."/>
            <person name="Lipzen A."/>
            <person name="Lundell T."/>
            <person name="Morin E."/>
            <person name="Murat C."/>
            <person name="Riley R."/>
            <person name="Ohm R."/>
            <person name="Sun H."/>
            <person name="Tunlid A."/>
            <person name="Henrissat B."/>
            <person name="Grigoriev I.V."/>
            <person name="Hibbett D.S."/>
            <person name="Martin F."/>
        </authorList>
    </citation>
    <scope>NUCLEOTIDE SEQUENCE [LARGE SCALE GENOMIC DNA]</scope>
    <source>
        <strain evidence="3">Zn</strain>
    </source>
</reference>
<sequence>MASHILDEDEIPENASELDAPIVEDESDCSISSREPSQCRHEGTVKLVSIVFAGKPQLVQMASYDSSTSRRGLSSAKLQPLEFTSLTANASSASMTRTPFFVQCDRFAKTIREKSELFLSLIRSLQYLPPSQRKYNQKFS</sequence>
<evidence type="ECO:0000256" key="1">
    <source>
        <dbReference type="SAM" id="MobiDB-lite"/>
    </source>
</evidence>
<name>A0A0C3HXB0_OIDMZ</name>
<dbReference type="EMBL" id="KN832870">
    <property type="protein sequence ID" value="KIN06867.1"/>
    <property type="molecule type" value="Genomic_DNA"/>
</dbReference>
<dbReference type="Proteomes" id="UP000054321">
    <property type="component" value="Unassembled WGS sequence"/>
</dbReference>
<keyword evidence="3" id="KW-1185">Reference proteome</keyword>
<evidence type="ECO:0000313" key="3">
    <source>
        <dbReference type="Proteomes" id="UP000054321"/>
    </source>
</evidence>
<evidence type="ECO:0000313" key="2">
    <source>
        <dbReference type="EMBL" id="KIN06867.1"/>
    </source>
</evidence>
<dbReference type="InParanoid" id="A0A0C3HXB0"/>
<accession>A0A0C3HXB0</accession>